<reference evidence="6 7" key="1">
    <citation type="journal article" date="2013" name="Genome Announc.">
        <title>High-Quality Draft Genome Sequence of Vagococcus lutrae Strain LBD1, Isolated from the Largemouth Bass Micropterus salmoides.</title>
        <authorList>
            <person name="Lebreton F."/>
            <person name="Valentino M.D."/>
            <person name="Duncan L.B."/>
            <person name="Zeng Q."/>
            <person name="Manson McGuire A."/>
            <person name="Earl A.M."/>
            <person name="Gilmore M.S."/>
        </authorList>
    </citation>
    <scope>NUCLEOTIDE SEQUENCE [LARGE SCALE GENOMIC DNA]</scope>
    <source>
        <strain evidence="6 7">LBD1</strain>
    </source>
</reference>
<comment type="caution">
    <text evidence="6">The sequence shown here is derived from an EMBL/GenBank/DDBJ whole genome shotgun (WGS) entry which is preliminary data.</text>
</comment>
<dbReference type="GO" id="GO:0003723">
    <property type="term" value="F:RNA binding"/>
    <property type="evidence" value="ECO:0007669"/>
    <property type="project" value="InterPro"/>
</dbReference>
<dbReference type="Gene3D" id="3.40.50.150">
    <property type="entry name" value="Vaccinia Virus protein VP39"/>
    <property type="match status" value="1"/>
</dbReference>
<accession>V6Q652</accession>
<evidence type="ECO:0008006" key="8">
    <source>
        <dbReference type="Google" id="ProtNLM"/>
    </source>
</evidence>
<dbReference type="EMBL" id="AYSH01000008">
    <property type="protein sequence ID" value="EST90252.1"/>
    <property type="molecule type" value="Genomic_DNA"/>
</dbReference>
<evidence type="ECO:0000256" key="2">
    <source>
        <dbReference type="ARBA" id="ARBA00022679"/>
    </source>
</evidence>
<dbReference type="Pfam" id="PF17785">
    <property type="entry name" value="PUA_3"/>
    <property type="match status" value="1"/>
</dbReference>
<name>V6Q652_9ENTE</name>
<dbReference type="InterPro" id="IPR019614">
    <property type="entry name" value="SAM-dep_methyl-trfase"/>
</dbReference>
<dbReference type="CDD" id="cd21153">
    <property type="entry name" value="PUA_RlmI"/>
    <property type="match status" value="1"/>
</dbReference>
<dbReference type="PANTHER" id="PTHR43042">
    <property type="entry name" value="SAM-DEPENDENT METHYLTRANSFERASE"/>
    <property type="match status" value="1"/>
</dbReference>
<evidence type="ECO:0000313" key="6">
    <source>
        <dbReference type="EMBL" id="EST90252.1"/>
    </source>
</evidence>
<dbReference type="eggNOG" id="COG1092">
    <property type="taxonomic scope" value="Bacteria"/>
</dbReference>
<protein>
    <recommendedName>
        <fullName evidence="8">23S rRNA (-C5)-methyltransferase</fullName>
    </recommendedName>
</protein>
<dbReference type="SUPFAM" id="SSF88697">
    <property type="entry name" value="PUA domain-like"/>
    <property type="match status" value="1"/>
</dbReference>
<evidence type="ECO:0000259" key="5">
    <source>
        <dbReference type="Pfam" id="PF17785"/>
    </source>
</evidence>
<dbReference type="InterPro" id="IPR041532">
    <property type="entry name" value="RlmI-like_PUA"/>
</dbReference>
<gene>
    <name evidence="6" type="ORF">T233_00555</name>
</gene>
<keyword evidence="3" id="KW-0949">S-adenosyl-L-methionine</keyword>
<dbReference type="SUPFAM" id="SSF53335">
    <property type="entry name" value="S-adenosyl-L-methionine-dependent methyltransferases"/>
    <property type="match status" value="1"/>
</dbReference>
<dbReference type="PATRIC" id="fig|1408226.3.peg.540"/>
<dbReference type="Gene3D" id="2.30.130.10">
    <property type="entry name" value="PUA domain"/>
    <property type="match status" value="1"/>
</dbReference>
<evidence type="ECO:0000313" key="7">
    <source>
        <dbReference type="Proteomes" id="UP000018126"/>
    </source>
</evidence>
<dbReference type="InterPro" id="IPR036974">
    <property type="entry name" value="PUA_sf"/>
</dbReference>
<organism evidence="6 7">
    <name type="scientific">Vagococcus lutrae LBD1</name>
    <dbReference type="NCBI Taxonomy" id="1408226"/>
    <lineage>
        <taxon>Bacteria</taxon>
        <taxon>Bacillati</taxon>
        <taxon>Bacillota</taxon>
        <taxon>Bacilli</taxon>
        <taxon>Lactobacillales</taxon>
        <taxon>Enterococcaceae</taxon>
        <taxon>Vagococcus</taxon>
    </lineage>
</organism>
<sequence>MINIQLKKRAAKRARSGYPLIQAEDIQSSPTKWQTGEWVTFYDASQQYVGTGYLGKQNKGMGWIISRDQTARLNRAFFERLFQQAFDKRQAFFADDLTTAFRIFNGEGDGLGGLTIDWYDGYLLLTWYNDSLYQMKPLLLEACQAVLKDIQGIYEKNRFDLQGLPESQHIAGSKAPEPLIVKENGVSFATYLDDGMMTGIFLDQKEVRGRLVNGLMAGGRVLNTFSYTGAFSVAAAMGGAIETTSVDLAKRSREKTTEMFEVNQLALTTHNIVVMDIFDYIRYAKRHALTFDMVILDPPGFARNKKRTFSVQQDYDQLVADIVPLIEKKGYLIASTNVASLSYEQFKEMVETGLATSHRAYRLVATHRLPEDFAVHPHFEEGNYLKVLLYELD</sequence>
<keyword evidence="1" id="KW-0489">Methyltransferase</keyword>
<dbReference type="Proteomes" id="UP000018126">
    <property type="component" value="Unassembled WGS sequence"/>
</dbReference>
<dbReference type="PANTHER" id="PTHR43042:SF3">
    <property type="entry name" value="RIBOSOMAL RNA LARGE SUBUNIT METHYLTRANSFERASE YWBD-RELATED"/>
    <property type="match status" value="1"/>
</dbReference>
<dbReference type="InterPro" id="IPR029063">
    <property type="entry name" value="SAM-dependent_MTases_sf"/>
</dbReference>
<proteinExistence type="predicted"/>
<dbReference type="STRING" id="1408226.T233_00555"/>
<dbReference type="InterPro" id="IPR015947">
    <property type="entry name" value="PUA-like_sf"/>
</dbReference>
<evidence type="ECO:0000256" key="3">
    <source>
        <dbReference type="ARBA" id="ARBA00022691"/>
    </source>
</evidence>
<feature type="domain" description="RlmI-like PUA" evidence="5">
    <location>
        <begin position="4"/>
        <end position="67"/>
    </location>
</feature>
<dbReference type="GO" id="GO:0008168">
    <property type="term" value="F:methyltransferase activity"/>
    <property type="evidence" value="ECO:0007669"/>
    <property type="project" value="UniProtKB-KW"/>
</dbReference>
<dbReference type="Pfam" id="PF10672">
    <property type="entry name" value="Methyltrans_SAM"/>
    <property type="match status" value="1"/>
</dbReference>
<keyword evidence="7" id="KW-1185">Reference proteome</keyword>
<dbReference type="AlphaFoldDB" id="V6Q652"/>
<keyword evidence="2" id="KW-0808">Transferase</keyword>
<dbReference type="CDD" id="cd02440">
    <property type="entry name" value="AdoMet_MTases"/>
    <property type="match status" value="1"/>
</dbReference>
<dbReference type="GO" id="GO:0032259">
    <property type="term" value="P:methylation"/>
    <property type="evidence" value="ECO:0007669"/>
    <property type="project" value="UniProtKB-KW"/>
</dbReference>
<feature type="domain" description="S-adenosylmethionine-dependent methyltransferase" evidence="4">
    <location>
        <begin position="111"/>
        <end position="363"/>
    </location>
</feature>
<evidence type="ECO:0000259" key="4">
    <source>
        <dbReference type="Pfam" id="PF10672"/>
    </source>
</evidence>
<dbReference type="Gene3D" id="3.30.750.80">
    <property type="entry name" value="RNA methyltransferase domain (HRMD) like"/>
    <property type="match status" value="1"/>
</dbReference>
<evidence type="ECO:0000256" key="1">
    <source>
        <dbReference type="ARBA" id="ARBA00022603"/>
    </source>
</evidence>
<dbReference type="CDD" id="cd11572">
    <property type="entry name" value="RlmI_M_like"/>
    <property type="match status" value="1"/>
</dbReference>